<protein>
    <submittedName>
        <fullName evidence="3">Uncharacterized protein</fullName>
    </submittedName>
</protein>
<feature type="region of interest" description="Disordered" evidence="2">
    <location>
        <begin position="77"/>
        <end position="100"/>
    </location>
</feature>
<dbReference type="EMBL" id="CP111023">
    <property type="protein sequence ID" value="WAR22481.1"/>
    <property type="molecule type" value="Genomic_DNA"/>
</dbReference>
<evidence type="ECO:0000256" key="1">
    <source>
        <dbReference type="SAM" id="Coils"/>
    </source>
</evidence>
<sequence length="525" mass="58260">MDLDASSGEQSPHYKNNAELCALLEDKEIAARAVAFVVNSTRKGIVPLCADVANLMRSKQSLELKLASVRRENDAFRSSLSGGSLPSHSMSPTPPSLSSYTEHCIKSLQDHNLGPFRSSSRCSNSSSTYSYSPKLELGRPGGGAFGFPPRADRARVGSLRPQPVPQSPASSTDSRKHSPRPLRSSLSAFRDSRIMPHVHSGTSPLVDGASRGQGGVTLLVDSKPRDDTDDLAVDIDMTMDIVKDFSNEIFNNIEQLNKRRSLIETSKTDDVQKLGSNASLHIEDETSNVQIKVNDENHTTTQGIKIHKEDEGKCKLSSVSEEKGQSEECQSEKSLLERRRVSLPEITAIPNIRAIRIRPKQSKEVQCSLDRTKGDPSMEEQFMKSVRLNDRLEEELTEARREIEKLHAKIDTLQSGAIPKYGGQTDRDRVADDNGYYTGSNRTSRTGSEHERISTLPKTSPVRQTLTSVTYAGPLPHCRCSECQEALGSDDDLSHYSDIYFEEPYKYAVKYRKRLRMKTEKGSEA</sequence>
<name>A0ABY7FTD8_MYAAR</name>
<evidence type="ECO:0000313" key="3">
    <source>
        <dbReference type="EMBL" id="WAR22481.1"/>
    </source>
</evidence>
<gene>
    <name evidence="3" type="ORF">MAR_016455</name>
</gene>
<feature type="coiled-coil region" evidence="1">
    <location>
        <begin position="382"/>
        <end position="416"/>
    </location>
</feature>
<keyword evidence="4" id="KW-1185">Reference proteome</keyword>
<proteinExistence type="predicted"/>
<feature type="compositionally biased region" description="Low complexity" evidence="2">
    <location>
        <begin position="78"/>
        <end position="91"/>
    </location>
</feature>
<feature type="region of interest" description="Disordered" evidence="2">
    <location>
        <begin position="417"/>
        <end position="452"/>
    </location>
</feature>
<evidence type="ECO:0000313" key="4">
    <source>
        <dbReference type="Proteomes" id="UP001164746"/>
    </source>
</evidence>
<organism evidence="3 4">
    <name type="scientific">Mya arenaria</name>
    <name type="common">Soft-shell clam</name>
    <dbReference type="NCBI Taxonomy" id="6604"/>
    <lineage>
        <taxon>Eukaryota</taxon>
        <taxon>Metazoa</taxon>
        <taxon>Spiralia</taxon>
        <taxon>Lophotrochozoa</taxon>
        <taxon>Mollusca</taxon>
        <taxon>Bivalvia</taxon>
        <taxon>Autobranchia</taxon>
        <taxon>Heteroconchia</taxon>
        <taxon>Euheterodonta</taxon>
        <taxon>Imparidentia</taxon>
        <taxon>Neoheterodontei</taxon>
        <taxon>Myida</taxon>
        <taxon>Myoidea</taxon>
        <taxon>Myidae</taxon>
        <taxon>Mya</taxon>
    </lineage>
</organism>
<feature type="compositionally biased region" description="Polar residues" evidence="2">
    <location>
        <begin position="437"/>
        <end position="446"/>
    </location>
</feature>
<reference evidence="3" key="1">
    <citation type="submission" date="2022-11" db="EMBL/GenBank/DDBJ databases">
        <title>Centuries of genome instability and evolution in soft-shell clam transmissible cancer (bioRxiv).</title>
        <authorList>
            <person name="Hart S.F.M."/>
            <person name="Yonemitsu M.A."/>
            <person name="Giersch R.M."/>
            <person name="Beal B.F."/>
            <person name="Arriagada G."/>
            <person name="Davis B.W."/>
            <person name="Ostrander E.A."/>
            <person name="Goff S.P."/>
            <person name="Metzger M.J."/>
        </authorList>
    </citation>
    <scope>NUCLEOTIDE SEQUENCE</scope>
    <source>
        <strain evidence="3">MELC-2E11</strain>
        <tissue evidence="3">Siphon/mantle</tissue>
    </source>
</reference>
<keyword evidence="1" id="KW-0175">Coiled coil</keyword>
<feature type="compositionally biased region" description="Low complexity" evidence="2">
    <location>
        <begin position="117"/>
        <end position="132"/>
    </location>
</feature>
<accession>A0ABY7FTD8</accession>
<feature type="region of interest" description="Disordered" evidence="2">
    <location>
        <begin position="115"/>
        <end position="187"/>
    </location>
</feature>
<evidence type="ECO:0000256" key="2">
    <source>
        <dbReference type="SAM" id="MobiDB-lite"/>
    </source>
</evidence>
<dbReference type="Proteomes" id="UP001164746">
    <property type="component" value="Chromosome 12"/>
</dbReference>